<protein>
    <recommendedName>
        <fullName evidence="4">Fungal calcium binding protein domain-containing protein</fullName>
    </recommendedName>
</protein>
<reference evidence="2 3" key="1">
    <citation type="submission" date="2016-10" db="EMBL/GenBank/DDBJ databases">
        <title>Proteomics and genomics reveal pathogen-plant mechanisms compatible with a hemibiotrophic lifestyle of Diplodia corticola.</title>
        <authorList>
            <person name="Fernandes I."/>
            <person name="De Jonge R."/>
            <person name="Van De Peer Y."/>
            <person name="Devreese B."/>
            <person name="Alves A."/>
            <person name="Esteves A.C."/>
        </authorList>
    </citation>
    <scope>NUCLEOTIDE SEQUENCE [LARGE SCALE GENOMIC DNA]</scope>
    <source>
        <strain evidence="2 3">CBS 112549</strain>
    </source>
</reference>
<dbReference type="RefSeq" id="XP_020126666.1">
    <property type="nucleotide sequence ID" value="XM_020278043.1"/>
</dbReference>
<accession>A0A1J9QNC9</accession>
<dbReference type="GeneID" id="31018304"/>
<keyword evidence="3" id="KW-1185">Reference proteome</keyword>
<feature type="chain" id="PRO_5012543514" description="Fungal calcium binding protein domain-containing protein" evidence="1">
    <location>
        <begin position="18"/>
        <end position="108"/>
    </location>
</feature>
<feature type="signal peptide" evidence="1">
    <location>
        <begin position="1"/>
        <end position="17"/>
    </location>
</feature>
<dbReference type="AlphaFoldDB" id="A0A1J9QNC9"/>
<sequence>MHLTGIIASVLAVTAAAAPNGLVKKSANTTMVNATHEQLAFAIQQAECDVWGCLGVVGAAACIAPKIVDVDVQGVLDCVSGNKEKLCGCASCIAPLGDFLVKYHICDA</sequence>
<keyword evidence="1" id="KW-0732">Signal</keyword>
<gene>
    <name evidence="2" type="ORF">BKCO1_610009</name>
</gene>
<comment type="caution">
    <text evidence="2">The sequence shown here is derived from an EMBL/GenBank/DDBJ whole genome shotgun (WGS) entry which is preliminary data.</text>
</comment>
<evidence type="ECO:0000313" key="2">
    <source>
        <dbReference type="EMBL" id="OJD30406.1"/>
    </source>
</evidence>
<evidence type="ECO:0000256" key="1">
    <source>
        <dbReference type="SAM" id="SignalP"/>
    </source>
</evidence>
<name>A0A1J9QNC9_9PEZI</name>
<dbReference type="OrthoDB" id="4757933at2759"/>
<dbReference type="EMBL" id="MNUE01000061">
    <property type="protein sequence ID" value="OJD30406.1"/>
    <property type="molecule type" value="Genomic_DNA"/>
</dbReference>
<evidence type="ECO:0008006" key="4">
    <source>
        <dbReference type="Google" id="ProtNLM"/>
    </source>
</evidence>
<dbReference type="Proteomes" id="UP000183809">
    <property type="component" value="Unassembled WGS sequence"/>
</dbReference>
<evidence type="ECO:0000313" key="3">
    <source>
        <dbReference type="Proteomes" id="UP000183809"/>
    </source>
</evidence>
<organism evidence="2 3">
    <name type="scientific">Diplodia corticola</name>
    <dbReference type="NCBI Taxonomy" id="236234"/>
    <lineage>
        <taxon>Eukaryota</taxon>
        <taxon>Fungi</taxon>
        <taxon>Dikarya</taxon>
        <taxon>Ascomycota</taxon>
        <taxon>Pezizomycotina</taxon>
        <taxon>Dothideomycetes</taxon>
        <taxon>Dothideomycetes incertae sedis</taxon>
        <taxon>Botryosphaeriales</taxon>
        <taxon>Botryosphaeriaceae</taxon>
        <taxon>Diplodia</taxon>
    </lineage>
</organism>
<proteinExistence type="predicted"/>